<reference evidence="2 3" key="1">
    <citation type="submission" date="2017-01" db="EMBL/GenBank/DDBJ databases">
        <title>Isolation and charaterisation of Pectobacterium phages.</title>
        <authorList>
            <person name="Buttimer C.T.H."/>
            <person name="Lucid A."/>
            <person name="Coffey A."/>
        </authorList>
    </citation>
    <scope>NUCLEOTIDE SEQUENCE [LARGE SCALE GENOMIC DNA]</scope>
</reference>
<protein>
    <submittedName>
        <fullName evidence="2">Uncharacterized protein</fullName>
    </submittedName>
</protein>
<sequence>MAEIIVPPDVTSDPLVITDLTLKTLDGTGVLDQMLATMRVHLGEQFDKERIQGTEYAEVYLGAFQSTLAAAIQFLLARRKLGLDLKLQEAQISLTAAQEEQIRAEMQKVPLEMAQITAQTNLVIKQTELADKQLAQADKQLELLDAQVQVQLKQLDLMAEQLEQAKAQTAYYEQRTITEKAQTSAGVAATGSVIGTQVALMNKQADGYDRNAEQQAAQIWANTWNVRRQTDEDTIADSTNHLSDADLGKVMTKLASGINVVL</sequence>
<accession>A0A2P0PAS7</accession>
<keyword evidence="1" id="KW-0175">Coiled coil</keyword>
<evidence type="ECO:0000313" key="3">
    <source>
        <dbReference type="Proteomes" id="UP000240218"/>
    </source>
</evidence>
<proteinExistence type="predicted"/>
<keyword evidence="3" id="KW-1185">Reference proteome</keyword>
<feature type="coiled-coil region" evidence="1">
    <location>
        <begin position="87"/>
        <end position="168"/>
    </location>
</feature>
<gene>
    <name evidence="2" type="ORF">CB1_81</name>
</gene>
<dbReference type="EMBL" id="KY514264">
    <property type="protein sequence ID" value="ARB11808.1"/>
    <property type="molecule type" value="Genomic_DNA"/>
</dbReference>
<dbReference type="Proteomes" id="UP000240218">
    <property type="component" value="Segment"/>
</dbReference>
<evidence type="ECO:0000313" key="2">
    <source>
        <dbReference type="EMBL" id="ARB11808.1"/>
    </source>
</evidence>
<evidence type="ECO:0000256" key="1">
    <source>
        <dbReference type="SAM" id="Coils"/>
    </source>
</evidence>
<organism evidence="2 3">
    <name type="scientific">Pectobacterium phage vB_PatP_CB1</name>
    <dbReference type="NCBI Taxonomy" id="1958917"/>
    <lineage>
        <taxon>Viruses</taxon>
        <taxon>Duplodnaviria</taxon>
        <taxon>Heunggongvirae</taxon>
        <taxon>Uroviricota</taxon>
        <taxon>Caudoviricetes</taxon>
        <taxon>Schitoviridae</taxon>
        <taxon>Cbunavirus</taxon>
        <taxon>Cbunavirus CB1</taxon>
    </lineage>
</organism>
<name>A0A2P0PAS7_9CAUD</name>